<evidence type="ECO:0000256" key="6">
    <source>
        <dbReference type="ARBA" id="ARBA00022801"/>
    </source>
</evidence>
<dbReference type="Pfam" id="PF25989">
    <property type="entry name" value="YknX_C"/>
    <property type="match status" value="1"/>
</dbReference>
<evidence type="ECO:0000259" key="15">
    <source>
        <dbReference type="Pfam" id="PF00884"/>
    </source>
</evidence>
<feature type="domain" description="Sulfatase N-terminal" evidence="15">
    <location>
        <begin position="1019"/>
        <end position="1315"/>
    </location>
</feature>
<evidence type="ECO:0000256" key="13">
    <source>
        <dbReference type="SAM" id="Phobius"/>
    </source>
</evidence>
<comment type="similarity">
    <text evidence="2">Belongs to the sulfatase family.</text>
</comment>
<reference evidence="17 18" key="1">
    <citation type="submission" date="2024-02" db="EMBL/GenBank/DDBJ databases">
        <authorList>
            <person name="Chen Y."/>
            <person name="Shah S."/>
            <person name="Dougan E. K."/>
            <person name="Thang M."/>
            <person name="Chan C."/>
        </authorList>
    </citation>
    <scope>NUCLEOTIDE SEQUENCE [LARGE SCALE GENOMIC DNA]</scope>
</reference>
<evidence type="ECO:0000256" key="8">
    <source>
        <dbReference type="ARBA" id="ARBA00022960"/>
    </source>
</evidence>
<dbReference type="Gene3D" id="1.10.287.470">
    <property type="entry name" value="Helix hairpin bin"/>
    <property type="match status" value="1"/>
</dbReference>
<keyword evidence="5" id="KW-0479">Metal-binding</keyword>
<evidence type="ECO:0000256" key="1">
    <source>
        <dbReference type="ARBA" id="ARBA00004651"/>
    </source>
</evidence>
<sequence>MRWIKRFVLICIALGVLGLLVYAMQPQPVPVDVVEVDRGPMEVTVEEDGQTRIKERYIVSTPLSGRLLRVDLDPGDLVFAGETTLARMEPTDPELLDPRFIAQVTARVKAAEGRLKQAEAELERARAAVEFAEAELGRATRLEQSGALTDAALDEKRLLYRTRVEEQRAASFATDIAQYEVELERAALKRTSTGDEDDGPVDNEFAIRSPITGKVLRVFQESAAVLTAGARLIEVGDPLDLEVVVDVLSRDAVRIEPRARVQLEEWGGSKPLNGTVRLVEPAGFTKISALGVEEQRVNVVIDFNEPIKNHGQLGDGFRVEARIVVWESDDALKVPTSALFRNGEDWAVFVVSEGEIARLRKINVGKQNALEAEVLSGLEAGERVIAHPRSGSVPMSADSGKSDAAASESLASGRALRTVSLITVSSLVQMVVLLALQLLVADLFGASSEVDAYLAAMALPLVVSAILFGPVANALIPAFKECHHAAGADAAESVLAILAGGLILLGAVISLGMSWGAESVVAAAYPGFSVEQQTLTSDLLRVLAWLVLINGTTSCLFGAFHCREWFLFPAASGVIGPVATVVWVAVGGRSLGIHGLAWATVGGGALGVLLLFARLPRLHRVSHDVLSSALKRFGALVAPLLVAAAFARLDPLIDRRLAAGLPEGSIAHLGYAWRLTQAAAQLTVSGLSLVAFPKIARHAMSGDHGRFARELAQAWRMLAALLMPVTVAILLFRNEIVRDVLQRGAFLPNDTQAVADLLGLYLGMIVGAGVAELGCRAFYALGQSRLPTLVQIAGVIFGAVLKFTLVAHWGVGVLAGATSLYFAAMAVVLVAALSQQVNGTLFAGLGGDLCSIGHRVRCRGDEVVHGSPPGLDLVVAFGVLVVDEGSRLVVELHRAGTMHFVANEAGCLVDKMDPIAKPVLEVDFVSFGDRNAIGDDDHGDLGSRGRERIILRCCGWRLASSLTFGRAGRSPGVLRNNHQYGAQRKMERRRAHGGLLSWFLAAITLVGCGLNGWCLAAPPNVLLILTDDQGYGDIQSHGNPVIQTPVLDALAESGARFERFFVSPVCAPTRASLLTGRYHLRTGVHGVTRGWENLNPEEVTLAELLRDAGYATGAFGKWHNGRHMPYHPNGQGFDEFFGFCGGHWNTYFDPPLEHNGKAIETKGYIADVLTDAAIDFISEHDRAPWFCYVPYNTPHSPWRVPEENWERFEGLDLDAKARCAYAMVERLDWNVGRLLETLDRLDRAHDTIVLFLTDNGANSPRFNAGMKGRKGSVDEGGTRVPLFVRYPPAIEPGTVVKPIAFHLDLLPTVAELCGVRLSDELVDRLDGRSLVPLLTSTSDPEFQWPERLIVTDTFRGSRPLDRMRAAVRTDRWRATMQKGTWRLYDMEADPGQTRDVAEQHPAVVRRLRNEFDAWFEEIDPQALPEPRVPIGHHARRRTELPANEAMLHPGRGEGIRYTGDTEQGYANSWIHGWTSPEAYPEWNVEVLTPGTYRVEVRYTCPAEAVGTHVTVECGDNEVSATVNDSYDPPLMAKPDYVFSKNYQDKEGWAILDLGVMRLSRGETFLRVRARPADSKAGTHHLIDLKGVRLQRVDDVSNQEQ</sequence>
<proteinExistence type="inferred from homology"/>
<dbReference type="CDD" id="cd16146">
    <property type="entry name" value="ARS_like"/>
    <property type="match status" value="1"/>
</dbReference>
<evidence type="ECO:0000313" key="18">
    <source>
        <dbReference type="Proteomes" id="UP001642464"/>
    </source>
</evidence>
<feature type="transmembrane region" description="Helical" evidence="13">
    <location>
        <begin position="753"/>
        <end position="774"/>
    </location>
</feature>
<dbReference type="InterPro" id="IPR058637">
    <property type="entry name" value="YknX-like_C"/>
</dbReference>
<dbReference type="InterPro" id="IPR024607">
    <property type="entry name" value="Sulfatase_CS"/>
</dbReference>
<dbReference type="InterPro" id="IPR000917">
    <property type="entry name" value="Sulfatase_N"/>
</dbReference>
<feature type="transmembrane region" description="Helical" evidence="13">
    <location>
        <begin position="566"/>
        <end position="586"/>
    </location>
</feature>
<keyword evidence="14" id="KW-0732">Signal</keyword>
<dbReference type="Gene3D" id="3.40.720.10">
    <property type="entry name" value="Alkaline Phosphatase, subunit A"/>
    <property type="match status" value="1"/>
</dbReference>
<organism evidence="17 18">
    <name type="scientific">Durusdinium trenchii</name>
    <dbReference type="NCBI Taxonomy" id="1381693"/>
    <lineage>
        <taxon>Eukaryota</taxon>
        <taxon>Sar</taxon>
        <taxon>Alveolata</taxon>
        <taxon>Dinophyceae</taxon>
        <taxon>Suessiales</taxon>
        <taxon>Symbiodiniaceae</taxon>
        <taxon>Durusdinium</taxon>
    </lineage>
</organism>
<evidence type="ECO:0000256" key="2">
    <source>
        <dbReference type="ARBA" id="ARBA00008779"/>
    </source>
</evidence>
<keyword evidence="4 13" id="KW-0812">Transmembrane</keyword>
<keyword evidence="7" id="KW-0106">Calcium</keyword>
<accession>A0ABP0J117</accession>
<name>A0ABP0J117_9DINO</name>
<dbReference type="PANTHER" id="PTHR42693:SF53">
    <property type="entry name" value="ENDO-4-O-SULFATASE"/>
    <property type="match status" value="1"/>
</dbReference>
<dbReference type="EMBL" id="CAXAMM010005627">
    <property type="protein sequence ID" value="CAK9008018.1"/>
    <property type="molecule type" value="Genomic_DNA"/>
</dbReference>
<dbReference type="InterPro" id="IPR004268">
    <property type="entry name" value="MurJ"/>
</dbReference>
<dbReference type="Pfam" id="PF03023">
    <property type="entry name" value="MurJ"/>
    <property type="match status" value="1"/>
</dbReference>
<keyword evidence="10 13" id="KW-1133">Transmembrane helix</keyword>
<evidence type="ECO:0000256" key="4">
    <source>
        <dbReference type="ARBA" id="ARBA00022692"/>
    </source>
</evidence>
<evidence type="ECO:0000313" key="17">
    <source>
        <dbReference type="EMBL" id="CAK9008018.1"/>
    </source>
</evidence>
<evidence type="ECO:0000256" key="10">
    <source>
        <dbReference type="ARBA" id="ARBA00022989"/>
    </source>
</evidence>
<feature type="transmembrane region" description="Helical" evidence="13">
    <location>
        <begin position="811"/>
        <end position="833"/>
    </location>
</feature>
<keyword evidence="11 13" id="KW-0472">Membrane</keyword>
<feature type="domain" description="YknX-like C-terminal permuted SH3-like" evidence="16">
    <location>
        <begin position="331"/>
        <end position="389"/>
    </location>
</feature>
<dbReference type="Gene3D" id="2.40.50.100">
    <property type="match status" value="1"/>
</dbReference>
<dbReference type="PANTHER" id="PTHR42693">
    <property type="entry name" value="ARYLSULFATASE FAMILY MEMBER"/>
    <property type="match status" value="1"/>
</dbReference>
<keyword evidence="12" id="KW-0175">Coiled coil</keyword>
<feature type="transmembrane region" description="Helical" evidence="13">
    <location>
        <begin position="538"/>
        <end position="560"/>
    </location>
</feature>
<dbReference type="InterPro" id="IPR050738">
    <property type="entry name" value="Sulfatase"/>
</dbReference>
<feature type="chain" id="PRO_5047396932" evidence="14">
    <location>
        <begin position="24"/>
        <end position="1600"/>
    </location>
</feature>
<keyword evidence="3" id="KW-1003">Cell membrane</keyword>
<keyword evidence="6" id="KW-0378">Hydrolase</keyword>
<comment type="subcellular location">
    <subcellularLocation>
        <location evidence="1">Cell membrane</location>
        <topology evidence="1">Multi-pass membrane protein</topology>
    </subcellularLocation>
</comment>
<feature type="transmembrane region" description="Helical" evidence="13">
    <location>
        <begin position="593"/>
        <end position="613"/>
    </location>
</feature>
<evidence type="ECO:0000256" key="7">
    <source>
        <dbReference type="ARBA" id="ARBA00022837"/>
    </source>
</evidence>
<dbReference type="PROSITE" id="PS00523">
    <property type="entry name" value="SULFATASE_1"/>
    <property type="match status" value="1"/>
</dbReference>
<evidence type="ECO:0000256" key="11">
    <source>
        <dbReference type="ARBA" id="ARBA00023136"/>
    </source>
</evidence>
<evidence type="ECO:0000259" key="16">
    <source>
        <dbReference type="Pfam" id="PF25989"/>
    </source>
</evidence>
<evidence type="ECO:0000256" key="9">
    <source>
        <dbReference type="ARBA" id="ARBA00022984"/>
    </source>
</evidence>
<protein>
    <submittedName>
        <fullName evidence="17">Arylsulfatase (AS) (Aryl-sulfate sulphohydrolase)</fullName>
    </submittedName>
</protein>
<dbReference type="Gene3D" id="2.60.120.260">
    <property type="entry name" value="Galactose-binding domain-like"/>
    <property type="match status" value="1"/>
</dbReference>
<evidence type="ECO:0000256" key="14">
    <source>
        <dbReference type="SAM" id="SignalP"/>
    </source>
</evidence>
<dbReference type="Pfam" id="PF00884">
    <property type="entry name" value="Sulfatase"/>
    <property type="match status" value="1"/>
</dbReference>
<feature type="transmembrane region" description="Helical" evidence="13">
    <location>
        <begin position="993"/>
        <end position="1013"/>
    </location>
</feature>
<dbReference type="Proteomes" id="UP001642464">
    <property type="component" value="Unassembled WGS sequence"/>
</dbReference>
<dbReference type="InterPro" id="IPR017850">
    <property type="entry name" value="Alkaline_phosphatase_core_sf"/>
</dbReference>
<feature type="transmembrane region" description="Helical" evidence="13">
    <location>
        <begin position="714"/>
        <end position="733"/>
    </location>
</feature>
<evidence type="ECO:0000256" key="12">
    <source>
        <dbReference type="SAM" id="Coils"/>
    </source>
</evidence>
<feature type="transmembrane region" description="Helical" evidence="13">
    <location>
        <begin position="452"/>
        <end position="476"/>
    </location>
</feature>
<comment type="caution">
    <text evidence="17">The sequence shown here is derived from an EMBL/GenBank/DDBJ whole genome shotgun (WGS) entry which is preliminary data.</text>
</comment>
<feature type="transmembrane region" description="Helical" evidence="13">
    <location>
        <begin position="786"/>
        <end position="805"/>
    </location>
</feature>
<dbReference type="Gene3D" id="3.30.1120.10">
    <property type="match status" value="1"/>
</dbReference>
<feature type="transmembrane region" description="Helical" evidence="13">
    <location>
        <begin position="496"/>
        <end position="517"/>
    </location>
</feature>
<dbReference type="SUPFAM" id="SSF53649">
    <property type="entry name" value="Alkaline phosphatase-like"/>
    <property type="match status" value="1"/>
</dbReference>
<keyword evidence="18" id="KW-1185">Reference proteome</keyword>
<evidence type="ECO:0000256" key="3">
    <source>
        <dbReference type="ARBA" id="ARBA00022475"/>
    </source>
</evidence>
<evidence type="ECO:0000256" key="5">
    <source>
        <dbReference type="ARBA" id="ARBA00022723"/>
    </source>
</evidence>
<keyword evidence="9" id="KW-0573">Peptidoglycan synthesis</keyword>
<gene>
    <name evidence="17" type="ORF">SCF082_LOCUS9682</name>
</gene>
<dbReference type="Gene3D" id="2.40.30.170">
    <property type="match status" value="1"/>
</dbReference>
<feature type="coiled-coil region" evidence="12">
    <location>
        <begin position="101"/>
        <end position="142"/>
    </location>
</feature>
<dbReference type="Gene3D" id="2.40.420.20">
    <property type="match status" value="1"/>
</dbReference>
<feature type="signal peptide" evidence="14">
    <location>
        <begin position="1"/>
        <end position="23"/>
    </location>
</feature>
<keyword evidence="8" id="KW-0133">Cell shape</keyword>